<dbReference type="EMBL" id="CABQ01000291">
    <property type="protein sequence ID" value="CBI08908.1"/>
    <property type="molecule type" value="Genomic_DNA"/>
</dbReference>
<feature type="region of interest" description="Disordered" evidence="1">
    <location>
        <begin position="1"/>
        <end position="76"/>
    </location>
</feature>
<evidence type="ECO:0000256" key="1">
    <source>
        <dbReference type="SAM" id="MobiDB-lite"/>
    </source>
</evidence>
<protein>
    <submittedName>
        <fullName evidence="2">Uncharacterized protein</fullName>
    </submittedName>
</protein>
<gene>
    <name evidence="2" type="ORF">CARN6_2435</name>
</gene>
<feature type="compositionally biased region" description="Basic and acidic residues" evidence="1">
    <location>
        <begin position="57"/>
        <end position="76"/>
    </location>
</feature>
<organism evidence="2">
    <name type="scientific">mine drainage metagenome</name>
    <dbReference type="NCBI Taxonomy" id="410659"/>
    <lineage>
        <taxon>unclassified sequences</taxon>
        <taxon>metagenomes</taxon>
        <taxon>ecological metagenomes</taxon>
    </lineage>
</organism>
<reference evidence="2" key="1">
    <citation type="submission" date="2009-10" db="EMBL/GenBank/DDBJ databases">
        <title>Diversity of trophic interactions inside an arsenic-rich microbial ecosystem.</title>
        <authorList>
            <person name="Bertin P.N."/>
            <person name="Heinrich-Salmeron A."/>
            <person name="Pelletier E."/>
            <person name="Goulhen-Chollet F."/>
            <person name="Arsene-Ploetze F."/>
            <person name="Gallien S."/>
            <person name="Calteau A."/>
            <person name="Vallenet D."/>
            <person name="Casiot C."/>
            <person name="Chane-Woon-Ming B."/>
            <person name="Giloteaux L."/>
            <person name="Barakat M."/>
            <person name="Bonnefoy V."/>
            <person name="Bruneel O."/>
            <person name="Chandler M."/>
            <person name="Cleiss J."/>
            <person name="Duran R."/>
            <person name="Elbaz-Poulichet F."/>
            <person name="Fonknechten N."/>
            <person name="Lauga B."/>
            <person name="Mornico D."/>
            <person name="Ortet P."/>
            <person name="Schaeffer C."/>
            <person name="Siguier P."/>
            <person name="Alexander Thil Smith A."/>
            <person name="Van Dorsselaer A."/>
            <person name="Weissenbach J."/>
            <person name="Medigue C."/>
            <person name="Le Paslier D."/>
        </authorList>
    </citation>
    <scope>NUCLEOTIDE SEQUENCE</scope>
</reference>
<sequence>MPDTAKMLSGSLPMKSSAMESSASPKAKPGTSAKPYLLTPSEIDSLRQGMHSASEWMRQELRGRRIAGEQKSEKNP</sequence>
<accession>E6QNT7</accession>
<name>E6QNT7_9ZZZZ</name>
<proteinExistence type="predicted"/>
<evidence type="ECO:0000313" key="2">
    <source>
        <dbReference type="EMBL" id="CBI08908.1"/>
    </source>
</evidence>
<comment type="caution">
    <text evidence="2">The sequence shown here is derived from an EMBL/GenBank/DDBJ whole genome shotgun (WGS) entry which is preliminary data.</text>
</comment>
<dbReference type="AlphaFoldDB" id="E6QNT7"/>